<dbReference type="PANTHER" id="PTHR34009:SF2">
    <property type="entry name" value="PROTEIN STAR"/>
    <property type="match status" value="1"/>
</dbReference>
<protein>
    <recommendedName>
        <fullName evidence="3">Methyltransferase FkbM domain-containing protein</fullName>
    </recommendedName>
</protein>
<dbReference type="AlphaFoldDB" id="A0A7S4GIM6"/>
<organism evidence="4">
    <name type="scientific">Eutreptiella gymnastica</name>
    <dbReference type="NCBI Taxonomy" id="73025"/>
    <lineage>
        <taxon>Eukaryota</taxon>
        <taxon>Discoba</taxon>
        <taxon>Euglenozoa</taxon>
        <taxon>Euglenida</taxon>
        <taxon>Spirocuta</taxon>
        <taxon>Euglenophyceae</taxon>
        <taxon>Eutreptiales</taxon>
        <taxon>Eutreptiaceae</taxon>
        <taxon>Eutreptiella</taxon>
    </lineage>
</organism>
<dbReference type="PANTHER" id="PTHR34009">
    <property type="entry name" value="PROTEIN STAR"/>
    <property type="match status" value="1"/>
</dbReference>
<feature type="region of interest" description="Disordered" evidence="1">
    <location>
        <begin position="262"/>
        <end position="289"/>
    </location>
</feature>
<feature type="compositionally biased region" description="Basic and acidic residues" evidence="1">
    <location>
        <begin position="275"/>
        <end position="285"/>
    </location>
</feature>
<dbReference type="Gene3D" id="3.40.50.150">
    <property type="entry name" value="Vaccinia Virus protein VP39"/>
    <property type="match status" value="1"/>
</dbReference>
<reference evidence="4" key="1">
    <citation type="submission" date="2021-01" db="EMBL/GenBank/DDBJ databases">
        <authorList>
            <person name="Corre E."/>
            <person name="Pelletier E."/>
            <person name="Niang G."/>
            <person name="Scheremetjew M."/>
            <person name="Finn R."/>
            <person name="Kale V."/>
            <person name="Holt S."/>
            <person name="Cochrane G."/>
            <person name="Meng A."/>
            <person name="Brown T."/>
            <person name="Cohen L."/>
        </authorList>
    </citation>
    <scope>NUCLEOTIDE SEQUENCE</scope>
    <source>
        <strain evidence="4">CCMP1594</strain>
    </source>
</reference>
<name>A0A7S4GIM6_9EUGL</name>
<keyword evidence="2" id="KW-0732">Signal</keyword>
<evidence type="ECO:0000313" key="4">
    <source>
        <dbReference type="EMBL" id="CAE0838185.1"/>
    </source>
</evidence>
<dbReference type="InterPro" id="IPR053202">
    <property type="entry name" value="EGF_Rcpt_Signaling_Reg"/>
</dbReference>
<dbReference type="Pfam" id="PF05050">
    <property type="entry name" value="Methyltransf_21"/>
    <property type="match status" value="1"/>
</dbReference>
<dbReference type="GO" id="GO:0005886">
    <property type="term" value="C:plasma membrane"/>
    <property type="evidence" value="ECO:0007669"/>
    <property type="project" value="TreeGrafter"/>
</dbReference>
<dbReference type="GO" id="GO:0005789">
    <property type="term" value="C:endoplasmic reticulum membrane"/>
    <property type="evidence" value="ECO:0007669"/>
    <property type="project" value="TreeGrafter"/>
</dbReference>
<evidence type="ECO:0000259" key="3">
    <source>
        <dbReference type="Pfam" id="PF05050"/>
    </source>
</evidence>
<dbReference type="GO" id="GO:0031902">
    <property type="term" value="C:late endosome membrane"/>
    <property type="evidence" value="ECO:0007669"/>
    <property type="project" value="TreeGrafter"/>
</dbReference>
<feature type="region of interest" description="Disordered" evidence="1">
    <location>
        <begin position="314"/>
        <end position="334"/>
    </location>
</feature>
<dbReference type="InterPro" id="IPR029063">
    <property type="entry name" value="SAM-dependent_MTases_sf"/>
</dbReference>
<feature type="compositionally biased region" description="Basic residues" evidence="1">
    <location>
        <begin position="323"/>
        <end position="334"/>
    </location>
</feature>
<dbReference type="GO" id="GO:0006888">
    <property type="term" value="P:endoplasmic reticulum to Golgi vesicle-mediated transport"/>
    <property type="evidence" value="ECO:0007669"/>
    <property type="project" value="TreeGrafter"/>
</dbReference>
<gene>
    <name evidence="4" type="ORF">EGYM00163_LOCUS49557</name>
</gene>
<sequence length="334" mass="37272">MERSFWISLCLLLSLLAVKGCRIRSQSQSNEELRMLELFFKGKRNGVFVEIGALNGFTFSNTLQLNCCLGWTGLLIEGSTNNYKGLVANMHMRPGATAIHAAVCSPPQRTVEFAEGRSGKVSGVVAEAARGFKAKWWGQVPNVRKEPCEPMAALFRNLKHIDFWSLDVEGSELVAVETVNWSAVQIDVILVELDRHSPPKNRKVRLVLSQHDYVECAWGSVPRNALFVSRRSPYNCKSVGEQQCICSYEDCDSCRPANAPPKWYGPPSPRQTAHRTQEDAGKRVGEVGPIGRSRVLSGVGALKGRAEDRVVVARKQRLDEYKRPRRHGNNSRLP</sequence>
<feature type="domain" description="Methyltransferase FkbM" evidence="3">
    <location>
        <begin position="50"/>
        <end position="213"/>
    </location>
</feature>
<proteinExistence type="predicted"/>
<evidence type="ECO:0000256" key="2">
    <source>
        <dbReference type="SAM" id="SignalP"/>
    </source>
</evidence>
<dbReference type="SUPFAM" id="SSF53335">
    <property type="entry name" value="S-adenosyl-L-methionine-dependent methyltransferases"/>
    <property type="match status" value="1"/>
</dbReference>
<feature type="signal peptide" evidence="2">
    <location>
        <begin position="1"/>
        <end position="20"/>
    </location>
</feature>
<evidence type="ECO:0000256" key="1">
    <source>
        <dbReference type="SAM" id="MobiDB-lite"/>
    </source>
</evidence>
<dbReference type="InterPro" id="IPR006342">
    <property type="entry name" value="FkbM_mtfrase"/>
</dbReference>
<dbReference type="EMBL" id="HBJA01143968">
    <property type="protein sequence ID" value="CAE0838185.1"/>
    <property type="molecule type" value="Transcribed_RNA"/>
</dbReference>
<accession>A0A7S4GIM6</accession>
<dbReference type="GO" id="GO:0005794">
    <property type="term" value="C:Golgi apparatus"/>
    <property type="evidence" value="ECO:0007669"/>
    <property type="project" value="TreeGrafter"/>
</dbReference>
<feature type="chain" id="PRO_5031127385" description="Methyltransferase FkbM domain-containing protein" evidence="2">
    <location>
        <begin position="21"/>
        <end position="334"/>
    </location>
</feature>
<dbReference type="GO" id="GO:0016197">
    <property type="term" value="P:endosomal transport"/>
    <property type="evidence" value="ECO:0007669"/>
    <property type="project" value="TreeGrafter"/>
</dbReference>